<sequence length="247" mass="27916">MSTRATKRTSLQGDCEELRQQLHVFRKTDPDRTDVLHLMILMVHCVTDENRIFARCLLDTLARGGAPACPGSVGGELGDGDTLDLGHGHPRSLSPAMRLRYFNEERQCVVTTSLTPTQIAAVIAHCRLNAITFRNAYLALTQVAMARVLYRRYLRGKNSEEKWTYPKGQPQINGGPLSLHRYLDKAWFENGGGEFILCINLYIYQHPFMTLGSATGQYKYVLLDGAPPFSELLTFDQFLHRSRLVKK</sequence>
<accession>A0A8I3A507</accession>
<proteinExistence type="predicted"/>
<reference evidence="1" key="1">
    <citation type="submission" date="2021-03" db="EMBL/GenBank/DDBJ databases">
        <title>Evolutionary innovations through gain and loss of genes in the ectomycorrhizal Boletales.</title>
        <authorList>
            <person name="Wu G."/>
            <person name="Miyauchi S."/>
            <person name="Morin E."/>
            <person name="Yang Z.-L."/>
            <person name="Xu J."/>
            <person name="Martin F.M."/>
        </authorList>
    </citation>
    <scope>NUCLEOTIDE SEQUENCE</scope>
    <source>
        <strain evidence="1">BR01</strain>
    </source>
</reference>
<name>A0A8I3A507_9AGAM</name>
<dbReference type="OrthoDB" id="3264185at2759"/>
<dbReference type="EMBL" id="JAGFBS010000044">
    <property type="protein sequence ID" value="KAG6370806.1"/>
    <property type="molecule type" value="Genomic_DNA"/>
</dbReference>
<dbReference type="AlphaFoldDB" id="A0A8I3A507"/>
<evidence type="ECO:0000313" key="1">
    <source>
        <dbReference type="EMBL" id="KAG6370806.1"/>
    </source>
</evidence>
<evidence type="ECO:0000313" key="2">
    <source>
        <dbReference type="Proteomes" id="UP000683000"/>
    </source>
</evidence>
<dbReference type="Proteomes" id="UP000683000">
    <property type="component" value="Unassembled WGS sequence"/>
</dbReference>
<protein>
    <submittedName>
        <fullName evidence="1">Uncharacterized protein</fullName>
    </submittedName>
</protein>
<organism evidence="1 2">
    <name type="scientific">Boletus reticuloceps</name>
    <dbReference type="NCBI Taxonomy" id="495285"/>
    <lineage>
        <taxon>Eukaryota</taxon>
        <taxon>Fungi</taxon>
        <taxon>Dikarya</taxon>
        <taxon>Basidiomycota</taxon>
        <taxon>Agaricomycotina</taxon>
        <taxon>Agaricomycetes</taxon>
        <taxon>Agaricomycetidae</taxon>
        <taxon>Boletales</taxon>
        <taxon>Boletineae</taxon>
        <taxon>Boletaceae</taxon>
        <taxon>Boletoideae</taxon>
        <taxon>Boletus</taxon>
    </lineage>
</organism>
<keyword evidence="2" id="KW-1185">Reference proteome</keyword>
<gene>
    <name evidence="1" type="ORF">JVT61DRAFT_11014</name>
</gene>
<comment type="caution">
    <text evidence="1">The sequence shown here is derived from an EMBL/GenBank/DDBJ whole genome shotgun (WGS) entry which is preliminary data.</text>
</comment>